<proteinExistence type="predicted"/>
<evidence type="ECO:0000313" key="3">
    <source>
        <dbReference type="Proteomes" id="UP000655443"/>
    </source>
</evidence>
<dbReference type="Proteomes" id="UP000655443">
    <property type="component" value="Unassembled WGS sequence"/>
</dbReference>
<keyword evidence="3" id="KW-1185">Reference proteome</keyword>
<keyword evidence="1" id="KW-0732">Signal</keyword>
<dbReference type="AlphaFoldDB" id="A0A919D3V3"/>
<evidence type="ECO:0000313" key="2">
    <source>
        <dbReference type="EMBL" id="GHE06332.1"/>
    </source>
</evidence>
<evidence type="ECO:0008006" key="4">
    <source>
        <dbReference type="Google" id="ProtNLM"/>
    </source>
</evidence>
<gene>
    <name evidence="2" type="ORF">GCM10010339_46170</name>
</gene>
<name>A0A919D3V3_9ACTN</name>
<protein>
    <recommendedName>
        <fullName evidence="4">Lipoprotein</fullName>
    </recommendedName>
</protein>
<dbReference type="EMBL" id="BMVG01000010">
    <property type="protein sequence ID" value="GHE06332.1"/>
    <property type="molecule type" value="Genomic_DNA"/>
</dbReference>
<feature type="chain" id="PRO_5038011503" description="Lipoprotein" evidence="1">
    <location>
        <begin position="35"/>
        <end position="666"/>
    </location>
</feature>
<reference evidence="2" key="1">
    <citation type="journal article" date="2014" name="Int. J. Syst. Evol. Microbiol.">
        <title>Complete genome sequence of Corynebacterium casei LMG S-19264T (=DSM 44701T), isolated from a smear-ripened cheese.</title>
        <authorList>
            <consortium name="US DOE Joint Genome Institute (JGI-PGF)"/>
            <person name="Walter F."/>
            <person name="Albersmeier A."/>
            <person name="Kalinowski J."/>
            <person name="Ruckert C."/>
        </authorList>
    </citation>
    <scope>NUCLEOTIDE SEQUENCE</scope>
    <source>
        <strain evidence="2">JCM 4714</strain>
    </source>
</reference>
<accession>A0A919D3V3</accession>
<sequence length="666" mass="72137">MAVKARKLKKTKSQTKFIAAGGALLMVGAIGTTAAFGTGTAEPRHIEAHGTQLSVPVTGGRATVDMTSLAVRARADDGSSWQLSAPASGDLGTPGKVTIHEGKASWRYDDKGLTVTASARDGRLAVTVRSARQSSLTWPVSGTDRMTAELQVPRGEGLAVPVADRWWNSASAGLAGTEADMAEGLTMPFWGISRSGRHGASYIVESDIGTTLAFVSAGGRLHTEAKHMFAPQQGTGNYTVTFALTDGSPVAAARDYRAWLQGHGGITTLRQKIARNPEAARLVGAFHAYTWGQARTAEGVRRLRELGIDRMWLGYDADGNPMARKATHLAQQAGYLVGPYDSWANAQDPASADTPVSAWPAPVWQDACVRHADGTIVTGFGDRGCYVSSEALRRTEASRHYLADRTRTMTANGATSYFLDVDAAGELFTDHSPAHPMTKAQDRRNRLQRMAWLSGDRHLVLGSESAGSWANGVLSFSHGSGTPVDDRLWKLEKDRPTWGGYAPYNAPAVYFKPVRLPADLARTMYDPRYRVPLYQTVLHDSVISTERWELSWSKLPDQSRTRALLAMLYNVPLNLVLDRDELDRHGKQIARLQRYFEPLHKAAATQPMTGFRRLTGDGLVQRTTFGKGVLTVTANFSARTHDGLPAGCVDAVIKGGARQRLCPTGL</sequence>
<evidence type="ECO:0000256" key="1">
    <source>
        <dbReference type="SAM" id="SignalP"/>
    </source>
</evidence>
<dbReference type="InterPro" id="IPR021459">
    <property type="entry name" value="GH101-related"/>
</dbReference>
<comment type="caution">
    <text evidence="2">The sequence shown here is derived from an EMBL/GenBank/DDBJ whole genome shotgun (WGS) entry which is preliminary data.</text>
</comment>
<reference evidence="2" key="2">
    <citation type="submission" date="2020-09" db="EMBL/GenBank/DDBJ databases">
        <authorList>
            <person name="Sun Q."/>
            <person name="Ohkuma M."/>
        </authorList>
    </citation>
    <scope>NUCLEOTIDE SEQUENCE</scope>
    <source>
        <strain evidence="2">JCM 4714</strain>
    </source>
</reference>
<organism evidence="2 3">
    <name type="scientific">Streptomyces alanosinicus</name>
    <dbReference type="NCBI Taxonomy" id="68171"/>
    <lineage>
        <taxon>Bacteria</taxon>
        <taxon>Bacillati</taxon>
        <taxon>Actinomycetota</taxon>
        <taxon>Actinomycetes</taxon>
        <taxon>Kitasatosporales</taxon>
        <taxon>Streptomycetaceae</taxon>
        <taxon>Streptomyces</taxon>
    </lineage>
</organism>
<dbReference type="Pfam" id="PF11308">
    <property type="entry name" value="Glyco_hydro_129"/>
    <property type="match status" value="1"/>
</dbReference>
<feature type="signal peptide" evidence="1">
    <location>
        <begin position="1"/>
        <end position="34"/>
    </location>
</feature>